<accession>A0A152A9S8</accession>
<keyword evidence="4" id="KW-1185">Reference proteome</keyword>
<protein>
    <submittedName>
        <fullName evidence="3">Uncharacterized protein</fullName>
    </submittedName>
</protein>
<feature type="transmembrane region" description="Helical" evidence="2">
    <location>
        <begin position="481"/>
        <end position="501"/>
    </location>
</feature>
<proteinExistence type="predicted"/>
<name>A0A152A9S8_TIELA</name>
<dbReference type="Proteomes" id="UP000076078">
    <property type="component" value="Unassembled WGS sequence"/>
</dbReference>
<feature type="transmembrane region" description="Helical" evidence="2">
    <location>
        <begin position="419"/>
        <end position="437"/>
    </location>
</feature>
<feature type="compositionally biased region" description="Polar residues" evidence="1">
    <location>
        <begin position="178"/>
        <end position="193"/>
    </location>
</feature>
<feature type="region of interest" description="Disordered" evidence="1">
    <location>
        <begin position="314"/>
        <end position="341"/>
    </location>
</feature>
<keyword evidence="2" id="KW-0472">Membrane</keyword>
<feature type="compositionally biased region" description="Basic and acidic residues" evidence="1">
    <location>
        <begin position="319"/>
        <end position="333"/>
    </location>
</feature>
<feature type="compositionally biased region" description="Polar residues" evidence="1">
    <location>
        <begin position="225"/>
        <end position="238"/>
    </location>
</feature>
<keyword evidence="2" id="KW-0812">Transmembrane</keyword>
<organism evidence="3 4">
    <name type="scientific">Tieghemostelium lacteum</name>
    <name type="common">Slime mold</name>
    <name type="synonym">Dictyostelium lacteum</name>
    <dbReference type="NCBI Taxonomy" id="361077"/>
    <lineage>
        <taxon>Eukaryota</taxon>
        <taxon>Amoebozoa</taxon>
        <taxon>Evosea</taxon>
        <taxon>Eumycetozoa</taxon>
        <taxon>Dictyostelia</taxon>
        <taxon>Dictyosteliales</taxon>
        <taxon>Raperosteliaceae</taxon>
        <taxon>Tieghemostelium</taxon>
    </lineage>
</organism>
<dbReference type="AlphaFoldDB" id="A0A152A9S8"/>
<dbReference type="InParanoid" id="A0A152A9S8"/>
<gene>
    <name evidence="3" type="ORF">DLAC_00467</name>
</gene>
<keyword evidence="2" id="KW-1133">Transmembrane helix</keyword>
<evidence type="ECO:0000313" key="3">
    <source>
        <dbReference type="EMBL" id="KYR02982.1"/>
    </source>
</evidence>
<evidence type="ECO:0000256" key="1">
    <source>
        <dbReference type="SAM" id="MobiDB-lite"/>
    </source>
</evidence>
<reference evidence="3 4" key="1">
    <citation type="submission" date="2015-12" db="EMBL/GenBank/DDBJ databases">
        <title>Dictyostelia acquired genes for synthesis and detection of signals that induce cell-type specialization by lateral gene transfer from prokaryotes.</title>
        <authorList>
            <person name="Gloeckner G."/>
            <person name="Schaap P."/>
        </authorList>
    </citation>
    <scope>NUCLEOTIDE SEQUENCE [LARGE SCALE GENOMIC DNA]</scope>
    <source>
        <strain evidence="3 4">TK</strain>
    </source>
</reference>
<evidence type="ECO:0000313" key="4">
    <source>
        <dbReference type="Proteomes" id="UP000076078"/>
    </source>
</evidence>
<dbReference type="EMBL" id="LODT01000001">
    <property type="protein sequence ID" value="KYR02982.1"/>
    <property type="molecule type" value="Genomic_DNA"/>
</dbReference>
<evidence type="ECO:0000256" key="2">
    <source>
        <dbReference type="SAM" id="Phobius"/>
    </source>
</evidence>
<feature type="compositionally biased region" description="Low complexity" evidence="1">
    <location>
        <begin position="145"/>
        <end position="177"/>
    </location>
</feature>
<sequence>MSKYPKPDIVRTVKITPSVKAPLPPVVTDLLERKLANLSTITEKKNIVPQVPKLDEITFNEDYNYNLQKNRSLALIESQRVLVKPSEPIGTEEIKIETSPVVQDVNKPIESPNVESMDVKVENLKTSSPEIIATVEDIAVEEQHSSSPTSDNNNVNNKNTNHSNIENINNNSIGNHIQTDTISNDPQTIQNIEGNGDAHDIKNQTKVKKEIDRNVYQPPSRRNSRPIQQQVDNSFQYNNPIFNSSGKYYRYDQPQYNYGYYLQPPTSVVIQAPPLYPPPGLVAVPIPYSQPINQILLGNIPPSIQEDYFPPQNSFQNTEYHENNNKNGNKFEDEPNILDTNQNQCDQTQHSNSPLLSPTIQTVPEDISTNSISPPIIVECTLSNDSIVQPIFPSFPLIRSESDNHENIYQLNSLLVKRIILIGLMVMGFFSIIKISVSPNSILIDSKENIIEHQSTIFSLPFIQDCGLIPFIYYTNPIVTSILYTFSTLVVLIALVSYLQLNDSN</sequence>
<feature type="region of interest" description="Disordered" evidence="1">
    <location>
        <begin position="141"/>
        <end position="238"/>
    </location>
</feature>
<comment type="caution">
    <text evidence="3">The sequence shown here is derived from an EMBL/GenBank/DDBJ whole genome shotgun (WGS) entry which is preliminary data.</text>
</comment>
<feature type="compositionally biased region" description="Basic and acidic residues" evidence="1">
    <location>
        <begin position="196"/>
        <end position="213"/>
    </location>
</feature>